<dbReference type="EMBL" id="JBHRXN010000036">
    <property type="protein sequence ID" value="MFC3533840.1"/>
    <property type="molecule type" value="Genomic_DNA"/>
</dbReference>
<feature type="chain" id="PRO_5045219516" evidence="17">
    <location>
        <begin position="35"/>
        <end position="718"/>
    </location>
</feature>
<keyword evidence="9" id="KW-0406">Ion transport</keyword>
<accession>A0ABV7RI15</accession>
<evidence type="ECO:0000256" key="2">
    <source>
        <dbReference type="ARBA" id="ARBA00009810"/>
    </source>
</evidence>
<evidence type="ECO:0000256" key="9">
    <source>
        <dbReference type="ARBA" id="ARBA00023065"/>
    </source>
</evidence>
<evidence type="ECO:0000259" key="18">
    <source>
        <dbReference type="Pfam" id="PF00593"/>
    </source>
</evidence>
<evidence type="ECO:0000256" key="5">
    <source>
        <dbReference type="ARBA" id="ARBA00022496"/>
    </source>
</evidence>
<comment type="caution">
    <text evidence="20">The sequence shown here is derived from an EMBL/GenBank/DDBJ whole genome shotgun (WGS) entry which is preliminary data.</text>
</comment>
<evidence type="ECO:0000256" key="13">
    <source>
        <dbReference type="ARBA" id="ARBA00023237"/>
    </source>
</evidence>
<evidence type="ECO:0000256" key="10">
    <source>
        <dbReference type="ARBA" id="ARBA00023077"/>
    </source>
</evidence>
<keyword evidence="21" id="KW-1185">Reference proteome</keyword>
<dbReference type="InterPro" id="IPR010105">
    <property type="entry name" value="TonB_sidphr_rcpt"/>
</dbReference>
<keyword evidence="11 14" id="KW-0472">Membrane</keyword>
<evidence type="ECO:0000256" key="14">
    <source>
        <dbReference type="PROSITE-ProRule" id="PRU01360"/>
    </source>
</evidence>
<feature type="signal peptide" evidence="17">
    <location>
        <begin position="1"/>
        <end position="34"/>
    </location>
</feature>
<organism evidence="20 21">
    <name type="scientific">Vogesella facilis</name>
    <dbReference type="NCBI Taxonomy" id="1655232"/>
    <lineage>
        <taxon>Bacteria</taxon>
        <taxon>Pseudomonadati</taxon>
        <taxon>Pseudomonadota</taxon>
        <taxon>Betaproteobacteria</taxon>
        <taxon>Neisseriales</taxon>
        <taxon>Chromobacteriaceae</taxon>
        <taxon>Vogesella</taxon>
    </lineage>
</organism>
<keyword evidence="8" id="KW-0408">Iron</keyword>
<keyword evidence="13 14" id="KW-0998">Cell outer membrane</keyword>
<comment type="subcellular location">
    <subcellularLocation>
        <location evidence="1 14">Cell outer membrane</location>
        <topology evidence="1 14">Multi-pass membrane protein</topology>
    </subcellularLocation>
</comment>
<keyword evidence="12 20" id="KW-0675">Receptor</keyword>
<dbReference type="Pfam" id="PF00593">
    <property type="entry name" value="TonB_dep_Rec_b-barrel"/>
    <property type="match status" value="1"/>
</dbReference>
<name>A0ABV7RI15_9NEIS</name>
<feature type="domain" description="TonB-dependent receptor plug" evidence="19">
    <location>
        <begin position="75"/>
        <end position="180"/>
    </location>
</feature>
<dbReference type="PANTHER" id="PTHR32552:SF68">
    <property type="entry name" value="FERRICHROME OUTER MEMBRANE TRANSPORTER_PHAGE RECEPTOR"/>
    <property type="match status" value="1"/>
</dbReference>
<evidence type="ECO:0000256" key="1">
    <source>
        <dbReference type="ARBA" id="ARBA00004571"/>
    </source>
</evidence>
<evidence type="ECO:0000256" key="15">
    <source>
        <dbReference type="PROSITE-ProRule" id="PRU10143"/>
    </source>
</evidence>
<dbReference type="PROSITE" id="PS52016">
    <property type="entry name" value="TONB_DEPENDENT_REC_3"/>
    <property type="match status" value="1"/>
</dbReference>
<dbReference type="InterPro" id="IPR039426">
    <property type="entry name" value="TonB-dep_rcpt-like"/>
</dbReference>
<comment type="similarity">
    <text evidence="2 14 16">Belongs to the TonB-dependent receptor family.</text>
</comment>
<dbReference type="PANTHER" id="PTHR32552">
    <property type="entry name" value="FERRICHROME IRON RECEPTOR-RELATED"/>
    <property type="match status" value="1"/>
</dbReference>
<dbReference type="CDD" id="cd01347">
    <property type="entry name" value="ligand_gated_channel"/>
    <property type="match status" value="1"/>
</dbReference>
<dbReference type="InterPro" id="IPR012910">
    <property type="entry name" value="Plug_dom"/>
</dbReference>
<dbReference type="SUPFAM" id="SSF56935">
    <property type="entry name" value="Porins"/>
    <property type="match status" value="1"/>
</dbReference>
<evidence type="ECO:0000313" key="21">
    <source>
        <dbReference type="Proteomes" id="UP001595741"/>
    </source>
</evidence>
<dbReference type="NCBIfam" id="TIGR01783">
    <property type="entry name" value="TonB-siderophor"/>
    <property type="match status" value="1"/>
</dbReference>
<protein>
    <submittedName>
        <fullName evidence="20">TonB-dependent siderophore receptor</fullName>
    </submittedName>
</protein>
<dbReference type="Pfam" id="PF07715">
    <property type="entry name" value="Plug"/>
    <property type="match status" value="1"/>
</dbReference>
<dbReference type="InterPro" id="IPR036942">
    <property type="entry name" value="Beta-barrel_TonB_sf"/>
</dbReference>
<evidence type="ECO:0000256" key="4">
    <source>
        <dbReference type="ARBA" id="ARBA00022452"/>
    </source>
</evidence>
<dbReference type="Gene3D" id="2.40.170.20">
    <property type="entry name" value="TonB-dependent receptor, beta-barrel domain"/>
    <property type="match status" value="1"/>
</dbReference>
<dbReference type="InterPro" id="IPR010916">
    <property type="entry name" value="TonB_box_CS"/>
</dbReference>
<dbReference type="Gene3D" id="2.170.130.10">
    <property type="entry name" value="TonB-dependent receptor, plug domain"/>
    <property type="match status" value="1"/>
</dbReference>
<dbReference type="PROSITE" id="PS00430">
    <property type="entry name" value="TONB_DEPENDENT_REC_1"/>
    <property type="match status" value="1"/>
</dbReference>
<keyword evidence="4 14" id="KW-1134">Transmembrane beta strand</keyword>
<evidence type="ECO:0000313" key="20">
    <source>
        <dbReference type="EMBL" id="MFC3533840.1"/>
    </source>
</evidence>
<reference evidence="21" key="1">
    <citation type="journal article" date="2019" name="Int. J. Syst. Evol. Microbiol.">
        <title>The Global Catalogue of Microorganisms (GCM) 10K type strain sequencing project: providing services to taxonomists for standard genome sequencing and annotation.</title>
        <authorList>
            <consortium name="The Broad Institute Genomics Platform"/>
            <consortium name="The Broad Institute Genome Sequencing Center for Infectious Disease"/>
            <person name="Wu L."/>
            <person name="Ma J."/>
        </authorList>
    </citation>
    <scope>NUCLEOTIDE SEQUENCE [LARGE SCALE GENOMIC DNA]</scope>
    <source>
        <strain evidence="21">KCTC 42742</strain>
    </source>
</reference>
<evidence type="ECO:0000256" key="16">
    <source>
        <dbReference type="RuleBase" id="RU003357"/>
    </source>
</evidence>
<evidence type="ECO:0000256" key="7">
    <source>
        <dbReference type="ARBA" id="ARBA00022729"/>
    </source>
</evidence>
<dbReference type="RefSeq" id="WP_386094114.1">
    <property type="nucleotide sequence ID" value="NZ_JBHRXN010000036.1"/>
</dbReference>
<keyword evidence="6 14" id="KW-0812">Transmembrane</keyword>
<dbReference type="Proteomes" id="UP001595741">
    <property type="component" value="Unassembled WGS sequence"/>
</dbReference>
<sequence>MQNQQQAGRRQPARPLGSALCIATLALAVSQAFAADGTTLDTVVVSGSQDAGASAPTRGYTVKSSKSATKTDTSLKEIAQSVSVVTRQQIEDQGAQTVGEALGYSAGTFNGGRGAYGQFDNIVLRGFNDGMTTNQYLDGLRLVSDGSTLAQIQLDPYFMERVEVLKGPSSVAYGTTAPGGLVASSSKLPLDSAYHQIEVTVGDHNKRALAFDYADSLSDNLSYRVVGKAYATDTQQDYGHVENYTLAPSLRWKIDADNRLLLQAYLSHAPDSGTNGSLPYEGTVIARNGKTLSSSFYDGAANDGVMRDQMFYGYQFEHDFNDNWQFRQHARYQEVAVDGTYAYQYGWSGNSNQLIRYATAEDAKTKTLLLDNQLAGKFATGPLRHSLLAGIDYQDMDSSDNIGNGALDNLDTDNPNYNVAYGTIAKYHYQRSNQQLGSYLQDQLAWQDWRVSLGLRHDHAEVSPYSENNNSNNGWQGNKLSKQLGISYLLSEALVPYYSYSEGFKVSGAGNTDQNGKVLSPSSTKQHELGIKYQPDADTLLTAAVYQLDQSNVAYYDSSVYYYKQVGDVRARGLELEAKTKLGRNLSLLASYTRTDMQIVNGLSSATTGNTPVMAPENMATLWADYDFGNGLDLGGGVRYVSSMWADNENTAKLPSYTLLDLALRVDLARFNAGLKGTSLRLNVNNLLDKEYVASCYDLSGCYYGAGRSVSATVSYKW</sequence>
<evidence type="ECO:0000259" key="19">
    <source>
        <dbReference type="Pfam" id="PF07715"/>
    </source>
</evidence>
<evidence type="ECO:0000256" key="6">
    <source>
        <dbReference type="ARBA" id="ARBA00022692"/>
    </source>
</evidence>
<evidence type="ECO:0000256" key="11">
    <source>
        <dbReference type="ARBA" id="ARBA00023136"/>
    </source>
</evidence>
<keyword evidence="3 14" id="KW-0813">Transport</keyword>
<keyword evidence="5" id="KW-0410">Iron transport</keyword>
<proteinExistence type="inferred from homology"/>
<dbReference type="InterPro" id="IPR037066">
    <property type="entry name" value="Plug_dom_sf"/>
</dbReference>
<gene>
    <name evidence="20" type="ORF">ACFOLG_16870</name>
</gene>
<evidence type="ECO:0000256" key="3">
    <source>
        <dbReference type="ARBA" id="ARBA00022448"/>
    </source>
</evidence>
<keyword evidence="10 15" id="KW-0798">TonB box</keyword>
<evidence type="ECO:0000256" key="12">
    <source>
        <dbReference type="ARBA" id="ARBA00023170"/>
    </source>
</evidence>
<keyword evidence="7 17" id="KW-0732">Signal</keyword>
<dbReference type="InterPro" id="IPR000531">
    <property type="entry name" value="Beta-barrel_TonB"/>
</dbReference>
<feature type="short sequence motif" description="TonB box" evidence="15">
    <location>
        <begin position="42"/>
        <end position="48"/>
    </location>
</feature>
<evidence type="ECO:0000256" key="8">
    <source>
        <dbReference type="ARBA" id="ARBA00023004"/>
    </source>
</evidence>
<evidence type="ECO:0000256" key="17">
    <source>
        <dbReference type="SAM" id="SignalP"/>
    </source>
</evidence>
<feature type="domain" description="TonB-dependent receptor-like beta-barrel" evidence="18">
    <location>
        <begin position="254"/>
        <end position="687"/>
    </location>
</feature>